<feature type="chain" id="PRO_5040399651" evidence="2">
    <location>
        <begin position="23"/>
        <end position="392"/>
    </location>
</feature>
<dbReference type="PANTHER" id="PTHR24373">
    <property type="entry name" value="SLIT RELATED LEUCINE-RICH REPEAT NEURONAL PROTEIN"/>
    <property type="match status" value="1"/>
</dbReference>
<keyword evidence="4" id="KW-1185">Reference proteome</keyword>
<sequence>MMEIKLIFLAICILQLISYTSSINLECEFNTKWSYHVVGGVYRCDVKSNLNITSTEELIVDTVTGQHMTGGYTNGHVYALDIRNKIMNYFFKGVEKLFTALQVIQVNECQLKHLNQTDLKPFAGLTVLDLEGNDLGILEEGIFDFNTALQWISLSRNKILHVDSNVFDKLASLTFLSFMSNKCQNSNPAYDFASVKELIVKIKAGCLNSEYLSLNSTLKGLQKDFKTLKLDNFKSFSDRLYSLENNFTGSKFSYFQSFNDRLERLKNDKKFTQLENFNSIETKIKELETDDIYFRTNMIDSKLDNFDETAGSELEQEIDEFDDELDKFNNQFTTWVSNMEYNIEIRKNTTKKPKANSDWDKKFQLFEKRLVKKIDKSFKNLEKKLIKMINDI</sequence>
<dbReference type="GO" id="GO:0031012">
    <property type="term" value="C:extracellular matrix"/>
    <property type="evidence" value="ECO:0007669"/>
    <property type="project" value="TreeGrafter"/>
</dbReference>
<dbReference type="Pfam" id="PF13855">
    <property type="entry name" value="LRR_8"/>
    <property type="match status" value="1"/>
</dbReference>
<dbReference type="EMBL" id="OU895880">
    <property type="protein sequence ID" value="CAG9810522.1"/>
    <property type="molecule type" value="Genomic_DNA"/>
</dbReference>
<keyword evidence="1 2" id="KW-0732">Signal</keyword>
<dbReference type="InterPro" id="IPR050328">
    <property type="entry name" value="Dev_Immune_Receptor"/>
</dbReference>
<evidence type="ECO:0000313" key="4">
    <source>
        <dbReference type="Proteomes" id="UP001153620"/>
    </source>
</evidence>
<reference evidence="3" key="2">
    <citation type="submission" date="2022-10" db="EMBL/GenBank/DDBJ databases">
        <authorList>
            <consortium name="ENA_rothamsted_submissions"/>
            <consortium name="culmorum"/>
            <person name="King R."/>
        </authorList>
    </citation>
    <scope>NUCLEOTIDE SEQUENCE</scope>
</reference>
<dbReference type="SUPFAM" id="SSF52058">
    <property type="entry name" value="L domain-like"/>
    <property type="match status" value="1"/>
</dbReference>
<dbReference type="InterPro" id="IPR032675">
    <property type="entry name" value="LRR_dom_sf"/>
</dbReference>
<proteinExistence type="predicted"/>
<name>A0A9N9S514_9DIPT</name>
<evidence type="ECO:0000256" key="1">
    <source>
        <dbReference type="ARBA" id="ARBA00022729"/>
    </source>
</evidence>
<feature type="signal peptide" evidence="2">
    <location>
        <begin position="1"/>
        <end position="22"/>
    </location>
</feature>
<protein>
    <submittedName>
        <fullName evidence="3">Uncharacterized protein</fullName>
    </submittedName>
</protein>
<dbReference type="InterPro" id="IPR001611">
    <property type="entry name" value="Leu-rich_rpt"/>
</dbReference>
<organism evidence="3 4">
    <name type="scientific">Chironomus riparius</name>
    <dbReference type="NCBI Taxonomy" id="315576"/>
    <lineage>
        <taxon>Eukaryota</taxon>
        <taxon>Metazoa</taxon>
        <taxon>Ecdysozoa</taxon>
        <taxon>Arthropoda</taxon>
        <taxon>Hexapoda</taxon>
        <taxon>Insecta</taxon>
        <taxon>Pterygota</taxon>
        <taxon>Neoptera</taxon>
        <taxon>Endopterygota</taxon>
        <taxon>Diptera</taxon>
        <taxon>Nematocera</taxon>
        <taxon>Chironomoidea</taxon>
        <taxon>Chironomidae</taxon>
        <taxon>Chironominae</taxon>
        <taxon>Chironomus</taxon>
    </lineage>
</organism>
<dbReference type="GO" id="GO:0005615">
    <property type="term" value="C:extracellular space"/>
    <property type="evidence" value="ECO:0007669"/>
    <property type="project" value="TreeGrafter"/>
</dbReference>
<dbReference type="AlphaFoldDB" id="A0A9N9S514"/>
<dbReference type="Gene3D" id="3.80.10.10">
    <property type="entry name" value="Ribonuclease Inhibitor"/>
    <property type="match status" value="1"/>
</dbReference>
<evidence type="ECO:0000313" key="3">
    <source>
        <dbReference type="EMBL" id="CAG9810522.1"/>
    </source>
</evidence>
<dbReference type="Proteomes" id="UP001153620">
    <property type="component" value="Chromosome 4"/>
</dbReference>
<gene>
    <name evidence="3" type="ORF">CHIRRI_LOCUS13335</name>
</gene>
<evidence type="ECO:0000256" key="2">
    <source>
        <dbReference type="SAM" id="SignalP"/>
    </source>
</evidence>
<reference evidence="3" key="1">
    <citation type="submission" date="2022-01" db="EMBL/GenBank/DDBJ databases">
        <authorList>
            <person name="King R."/>
        </authorList>
    </citation>
    <scope>NUCLEOTIDE SEQUENCE</scope>
</reference>
<accession>A0A9N9S514</accession>
<dbReference type="OrthoDB" id="676979at2759"/>
<dbReference type="PANTHER" id="PTHR24373:SF384">
    <property type="entry name" value="LEUCINE RICH REPEAT CONTAINING 38"/>
    <property type="match status" value="1"/>
</dbReference>